<feature type="compositionally biased region" description="Low complexity" evidence="1">
    <location>
        <begin position="189"/>
        <end position="206"/>
    </location>
</feature>
<evidence type="ECO:0000313" key="3">
    <source>
        <dbReference type="Proteomes" id="UP000191024"/>
    </source>
</evidence>
<protein>
    <submittedName>
        <fullName evidence="2">LAMI_0C08702g1_1</fullName>
    </submittedName>
</protein>
<feature type="region of interest" description="Disordered" evidence="1">
    <location>
        <begin position="189"/>
        <end position="209"/>
    </location>
</feature>
<dbReference type="OrthoDB" id="5364312at2759"/>
<feature type="compositionally biased region" description="Polar residues" evidence="1">
    <location>
        <begin position="267"/>
        <end position="301"/>
    </location>
</feature>
<sequence>MDEDYGNGEDVFQDAPSEPFSTQHPEFSGSVSSMIFERNVEEPHTQMYGSPSAAEQAAMVGEGTSPGSRSAPREGPGGGSTGAASGAAGAGVSAPPPNESLCRQPSRRALEDMIAPALDAGASLVAEPDTDLDNVEMIYSRRPSTLGLDMALGRTRTSGSHTNLPMLSRAASNASFTSAISTSSFASAASNASGASGQSTQSTATAVDRGVERPRVLRFYSYADMLSDENAHSRRPSLSQSLSNSWARASPQPIFTNSFKGTRRESLPSNISTTGSSCRQFPQHSKTLSRSPTGVSCRSFVTSPSIPTSAPASSARPTADSKQKGKFHLESSGSDCSTSEDESDQDMATSPNSPTLMNNATNSQNLYNTVTGPRLSRTSTQNSFKKAHPPYSNRTYSFASNISPFLSQSRSTANSAPSGNTQNMNDVLYNEASSLQSNSVGEVLRRKMSSATDA</sequence>
<feature type="region of interest" description="Disordered" evidence="1">
    <location>
        <begin position="1"/>
        <end position="108"/>
    </location>
</feature>
<evidence type="ECO:0000313" key="2">
    <source>
        <dbReference type="EMBL" id="SCU84742.1"/>
    </source>
</evidence>
<evidence type="ECO:0000256" key="1">
    <source>
        <dbReference type="SAM" id="MobiDB-lite"/>
    </source>
</evidence>
<dbReference type="AlphaFoldDB" id="A0A1G4J515"/>
<feature type="compositionally biased region" description="Basic and acidic residues" evidence="1">
    <location>
        <begin position="319"/>
        <end position="329"/>
    </location>
</feature>
<feature type="compositionally biased region" description="Polar residues" evidence="1">
    <location>
        <begin position="346"/>
        <end position="384"/>
    </location>
</feature>
<dbReference type="Proteomes" id="UP000191024">
    <property type="component" value="Chromosome C"/>
</dbReference>
<feature type="compositionally biased region" description="Low complexity" evidence="1">
    <location>
        <begin position="302"/>
        <end position="318"/>
    </location>
</feature>
<organism evidence="2 3">
    <name type="scientific">Lachancea mirantina</name>
    <dbReference type="NCBI Taxonomy" id="1230905"/>
    <lineage>
        <taxon>Eukaryota</taxon>
        <taxon>Fungi</taxon>
        <taxon>Dikarya</taxon>
        <taxon>Ascomycota</taxon>
        <taxon>Saccharomycotina</taxon>
        <taxon>Saccharomycetes</taxon>
        <taxon>Saccharomycetales</taxon>
        <taxon>Saccharomycetaceae</taxon>
        <taxon>Lachancea</taxon>
    </lineage>
</organism>
<reference evidence="3" key="1">
    <citation type="submission" date="2016-03" db="EMBL/GenBank/DDBJ databases">
        <authorList>
            <person name="Devillers H."/>
        </authorList>
    </citation>
    <scope>NUCLEOTIDE SEQUENCE [LARGE SCALE GENOMIC DNA]</scope>
</reference>
<dbReference type="EMBL" id="LT598466">
    <property type="protein sequence ID" value="SCU84742.1"/>
    <property type="molecule type" value="Genomic_DNA"/>
</dbReference>
<accession>A0A1G4J515</accession>
<proteinExistence type="predicted"/>
<feature type="compositionally biased region" description="Low complexity" evidence="1">
    <location>
        <begin position="82"/>
        <end position="93"/>
    </location>
</feature>
<feature type="region of interest" description="Disordered" evidence="1">
    <location>
        <begin position="254"/>
        <end position="391"/>
    </location>
</feature>
<gene>
    <name evidence="2" type="ORF">LAMI_0C08702G</name>
</gene>
<feature type="compositionally biased region" description="Polar residues" evidence="1">
    <location>
        <begin position="19"/>
        <end position="33"/>
    </location>
</feature>
<name>A0A1G4J515_9SACH</name>
<keyword evidence="3" id="KW-1185">Reference proteome</keyword>